<keyword evidence="3 5" id="KW-0378">Hydrolase</keyword>
<evidence type="ECO:0000256" key="3">
    <source>
        <dbReference type="ARBA" id="ARBA00022801"/>
    </source>
</evidence>
<dbReference type="InterPro" id="IPR036995">
    <property type="entry name" value="MPG_sf"/>
</dbReference>
<dbReference type="InterPro" id="IPR011034">
    <property type="entry name" value="Formyl_transferase-like_C_sf"/>
</dbReference>
<evidence type="ECO:0000313" key="6">
    <source>
        <dbReference type="EMBL" id="OHA00790.1"/>
    </source>
</evidence>
<dbReference type="NCBIfam" id="TIGR00567">
    <property type="entry name" value="3mg"/>
    <property type="match status" value="1"/>
</dbReference>
<gene>
    <name evidence="6" type="ORF">A3C07_01960</name>
</gene>
<accession>A0A1G2KMY5</accession>
<dbReference type="Gene3D" id="3.10.300.10">
    <property type="entry name" value="Methylpurine-DNA glycosylase (MPG)"/>
    <property type="match status" value="2"/>
</dbReference>
<comment type="caution">
    <text evidence="6">The sequence shown here is derived from an EMBL/GenBank/DDBJ whole genome shotgun (WGS) entry which is preliminary data.</text>
</comment>
<dbReference type="PANTHER" id="PTHR10429:SF0">
    <property type="entry name" value="DNA-3-METHYLADENINE GLYCOSYLASE"/>
    <property type="match status" value="1"/>
</dbReference>
<dbReference type="Pfam" id="PF02245">
    <property type="entry name" value="Pur_DNA_glyco"/>
    <property type="match status" value="2"/>
</dbReference>
<dbReference type="CDD" id="cd00540">
    <property type="entry name" value="AAG"/>
    <property type="match status" value="1"/>
</dbReference>
<dbReference type="GO" id="GO:0006284">
    <property type="term" value="P:base-excision repair"/>
    <property type="evidence" value="ECO:0007669"/>
    <property type="project" value="InterPro"/>
</dbReference>
<evidence type="ECO:0000256" key="2">
    <source>
        <dbReference type="ARBA" id="ARBA00022763"/>
    </source>
</evidence>
<comment type="similarity">
    <text evidence="1 5">Belongs to the DNA glycosylase MPG family.</text>
</comment>
<dbReference type="GO" id="GO:0003677">
    <property type="term" value="F:DNA binding"/>
    <property type="evidence" value="ECO:0007669"/>
    <property type="project" value="InterPro"/>
</dbReference>
<dbReference type="Proteomes" id="UP000179023">
    <property type="component" value="Unassembled WGS sequence"/>
</dbReference>
<dbReference type="GO" id="GO:0003905">
    <property type="term" value="F:alkylbase DNA N-glycosylase activity"/>
    <property type="evidence" value="ECO:0007669"/>
    <property type="project" value="InterPro"/>
</dbReference>
<dbReference type="SUPFAM" id="SSF50486">
    <property type="entry name" value="FMT C-terminal domain-like"/>
    <property type="match status" value="1"/>
</dbReference>
<dbReference type="EMBL" id="MHQI01000006">
    <property type="protein sequence ID" value="OHA00790.1"/>
    <property type="molecule type" value="Genomic_DNA"/>
</dbReference>
<dbReference type="InterPro" id="IPR003180">
    <property type="entry name" value="MPG"/>
</dbReference>
<proteinExistence type="inferred from homology"/>
<organism evidence="6 7">
    <name type="scientific">Candidatus Sungbacteria bacterium RIFCSPHIGHO2_02_FULL_47_11</name>
    <dbReference type="NCBI Taxonomy" id="1802270"/>
    <lineage>
        <taxon>Bacteria</taxon>
        <taxon>Candidatus Sungiibacteriota</taxon>
    </lineage>
</organism>
<sequence>MLLQKFRPKILPASFFDPPTLRVAQKLLGKFLVRRIGKKEFSAMIIEVEAYVGPDDKASHASRGKTDRTKVMFGKPGQWYVYMVYGMYYCLNIVTEKEHYPAAILIRSVEGVSGPGRVCRHFKIDKQLNAKPVNKKTCLWIENRGVKINPRRIRRGKRIGVDYAGKWKHKPWRFWIDESRG</sequence>
<keyword evidence="4 5" id="KW-0234">DNA repair</keyword>
<protein>
    <recommendedName>
        <fullName evidence="5">Putative 3-methyladenine DNA glycosylase</fullName>
        <ecNumber evidence="5">3.2.2.-</ecNumber>
    </recommendedName>
</protein>
<name>A0A1G2KMY5_9BACT</name>
<dbReference type="HAMAP" id="MF_00527">
    <property type="entry name" value="3MGH"/>
    <property type="match status" value="1"/>
</dbReference>
<dbReference type="EC" id="3.2.2.-" evidence="5"/>
<evidence type="ECO:0000313" key="7">
    <source>
        <dbReference type="Proteomes" id="UP000179023"/>
    </source>
</evidence>
<dbReference type="PANTHER" id="PTHR10429">
    <property type="entry name" value="DNA-3-METHYLADENINE GLYCOSYLASE"/>
    <property type="match status" value="1"/>
</dbReference>
<evidence type="ECO:0000256" key="5">
    <source>
        <dbReference type="HAMAP-Rule" id="MF_00527"/>
    </source>
</evidence>
<evidence type="ECO:0000256" key="1">
    <source>
        <dbReference type="ARBA" id="ARBA00009232"/>
    </source>
</evidence>
<dbReference type="AlphaFoldDB" id="A0A1G2KMY5"/>
<keyword evidence="2 5" id="KW-0227">DNA damage</keyword>
<reference evidence="6 7" key="1">
    <citation type="journal article" date="2016" name="Nat. Commun.">
        <title>Thousands of microbial genomes shed light on interconnected biogeochemical processes in an aquifer system.</title>
        <authorList>
            <person name="Anantharaman K."/>
            <person name="Brown C.T."/>
            <person name="Hug L.A."/>
            <person name="Sharon I."/>
            <person name="Castelle C.J."/>
            <person name="Probst A.J."/>
            <person name="Thomas B.C."/>
            <person name="Singh A."/>
            <person name="Wilkins M.J."/>
            <person name="Karaoz U."/>
            <person name="Brodie E.L."/>
            <person name="Williams K.H."/>
            <person name="Hubbard S.S."/>
            <person name="Banfield J.F."/>
        </authorList>
    </citation>
    <scope>NUCLEOTIDE SEQUENCE [LARGE SCALE GENOMIC DNA]</scope>
</reference>
<evidence type="ECO:0000256" key="4">
    <source>
        <dbReference type="ARBA" id="ARBA00023204"/>
    </source>
</evidence>